<accession>A0A8E2ES89</accession>
<keyword evidence="2" id="KW-1185">Reference proteome</keyword>
<sequence>MLLMKGLRMDLVAAGPDDAPVNRIEIYFGNGNVPIRYFAPTKNAVELGGSKSFAKGAISLQLDTNISIT</sequence>
<name>A0A8E2ES89_9PEZI</name>
<evidence type="ECO:0000313" key="2">
    <source>
        <dbReference type="Proteomes" id="UP000250140"/>
    </source>
</evidence>
<evidence type="ECO:0000313" key="1">
    <source>
        <dbReference type="EMBL" id="OCL03656.1"/>
    </source>
</evidence>
<organism evidence="1 2">
    <name type="scientific">Glonium stellatum</name>
    <dbReference type="NCBI Taxonomy" id="574774"/>
    <lineage>
        <taxon>Eukaryota</taxon>
        <taxon>Fungi</taxon>
        <taxon>Dikarya</taxon>
        <taxon>Ascomycota</taxon>
        <taxon>Pezizomycotina</taxon>
        <taxon>Dothideomycetes</taxon>
        <taxon>Pleosporomycetidae</taxon>
        <taxon>Gloniales</taxon>
        <taxon>Gloniaceae</taxon>
        <taxon>Glonium</taxon>
    </lineage>
</organism>
<dbReference type="EMBL" id="KV750702">
    <property type="protein sequence ID" value="OCL03656.1"/>
    <property type="molecule type" value="Genomic_DNA"/>
</dbReference>
<gene>
    <name evidence="1" type="ORF">AOQ84DRAFT_418558</name>
</gene>
<protein>
    <submittedName>
        <fullName evidence="1">Uncharacterized protein</fullName>
    </submittedName>
</protein>
<proteinExistence type="predicted"/>
<reference evidence="1 2" key="1">
    <citation type="journal article" date="2016" name="Nat. Commun.">
        <title>Ectomycorrhizal ecology is imprinted in the genome of the dominant symbiotic fungus Cenococcum geophilum.</title>
        <authorList>
            <consortium name="DOE Joint Genome Institute"/>
            <person name="Peter M."/>
            <person name="Kohler A."/>
            <person name="Ohm R.A."/>
            <person name="Kuo A."/>
            <person name="Krutzmann J."/>
            <person name="Morin E."/>
            <person name="Arend M."/>
            <person name="Barry K.W."/>
            <person name="Binder M."/>
            <person name="Choi C."/>
            <person name="Clum A."/>
            <person name="Copeland A."/>
            <person name="Grisel N."/>
            <person name="Haridas S."/>
            <person name="Kipfer T."/>
            <person name="LaButti K."/>
            <person name="Lindquist E."/>
            <person name="Lipzen A."/>
            <person name="Maire R."/>
            <person name="Meier B."/>
            <person name="Mihaltcheva S."/>
            <person name="Molinier V."/>
            <person name="Murat C."/>
            <person name="Poggeler S."/>
            <person name="Quandt C.A."/>
            <person name="Sperisen C."/>
            <person name="Tritt A."/>
            <person name="Tisserant E."/>
            <person name="Crous P.W."/>
            <person name="Henrissat B."/>
            <person name="Nehls U."/>
            <person name="Egli S."/>
            <person name="Spatafora J.W."/>
            <person name="Grigoriev I.V."/>
            <person name="Martin F.M."/>
        </authorList>
    </citation>
    <scope>NUCLEOTIDE SEQUENCE [LARGE SCALE GENOMIC DNA]</scope>
    <source>
        <strain evidence="1 2">CBS 207.34</strain>
    </source>
</reference>
<dbReference type="AlphaFoldDB" id="A0A8E2ES89"/>
<dbReference type="Proteomes" id="UP000250140">
    <property type="component" value="Unassembled WGS sequence"/>
</dbReference>